<sequence>MIASISHKGLRLLWEKNNPAILPSEQIDKIKRVLSALDTAKNLDPIKAIPGYRLHLLSGELKGFWSVTITGNYRIIFRFEDENAFDIDYVDYH</sequence>
<evidence type="ECO:0008006" key="3">
    <source>
        <dbReference type="Google" id="ProtNLM"/>
    </source>
</evidence>
<dbReference type="Proteomes" id="UP000297540">
    <property type="component" value="Unassembled WGS sequence"/>
</dbReference>
<gene>
    <name evidence="1" type="ORF">E2R66_02150</name>
</gene>
<dbReference type="AlphaFoldDB" id="A0A4Y8SNC7"/>
<evidence type="ECO:0000313" key="2">
    <source>
        <dbReference type="Proteomes" id="UP000297540"/>
    </source>
</evidence>
<dbReference type="RefSeq" id="WP_133226815.1">
    <property type="nucleotide sequence ID" value="NZ_SOZE01000002.1"/>
</dbReference>
<reference evidence="1 2" key="1">
    <citation type="journal article" date="2017" name="Int. J. Syst. Evol. Microbiol.">
        <title>Mucilaginibacterpsychrotolerans sp. nov., isolated from peatlands.</title>
        <authorList>
            <person name="Deng Y."/>
            <person name="Shen L."/>
            <person name="Xu B."/>
            <person name="Liu Y."/>
            <person name="Gu Z."/>
            <person name="Liu H."/>
            <person name="Zhou Y."/>
        </authorList>
    </citation>
    <scope>NUCLEOTIDE SEQUENCE [LARGE SCALE GENOMIC DNA]</scope>
    <source>
        <strain evidence="1 2">NH7-4</strain>
    </source>
</reference>
<accession>A0A4Y8SNC7</accession>
<dbReference type="InterPro" id="IPR035093">
    <property type="entry name" value="RelE/ParE_toxin_dom_sf"/>
</dbReference>
<dbReference type="PANTHER" id="PTHR40266">
    <property type="entry name" value="TOXIN HIGB-1"/>
    <property type="match status" value="1"/>
</dbReference>
<proteinExistence type="predicted"/>
<organism evidence="1 2">
    <name type="scientific">Mucilaginibacter psychrotolerans</name>
    <dbReference type="NCBI Taxonomy" id="1524096"/>
    <lineage>
        <taxon>Bacteria</taxon>
        <taxon>Pseudomonadati</taxon>
        <taxon>Bacteroidota</taxon>
        <taxon>Sphingobacteriia</taxon>
        <taxon>Sphingobacteriales</taxon>
        <taxon>Sphingobacteriaceae</taxon>
        <taxon>Mucilaginibacter</taxon>
    </lineage>
</organism>
<dbReference type="Gene3D" id="3.30.2310.20">
    <property type="entry name" value="RelE-like"/>
    <property type="match status" value="1"/>
</dbReference>
<name>A0A4Y8SNC7_9SPHI</name>
<evidence type="ECO:0000313" key="1">
    <source>
        <dbReference type="EMBL" id="TFF40077.1"/>
    </source>
</evidence>
<dbReference type="Pfam" id="PF05015">
    <property type="entry name" value="HigB-like_toxin"/>
    <property type="match status" value="1"/>
</dbReference>
<dbReference type="PANTHER" id="PTHR40266:SF2">
    <property type="entry name" value="TOXIN HIGB-1"/>
    <property type="match status" value="1"/>
</dbReference>
<comment type="caution">
    <text evidence="1">The sequence shown here is derived from an EMBL/GenBank/DDBJ whole genome shotgun (WGS) entry which is preliminary data.</text>
</comment>
<keyword evidence="2" id="KW-1185">Reference proteome</keyword>
<dbReference type="InterPro" id="IPR007711">
    <property type="entry name" value="HigB-1"/>
</dbReference>
<dbReference type="SUPFAM" id="SSF143011">
    <property type="entry name" value="RelE-like"/>
    <property type="match status" value="1"/>
</dbReference>
<dbReference type="OrthoDB" id="9801102at2"/>
<dbReference type="EMBL" id="SOZE01000002">
    <property type="protein sequence ID" value="TFF40077.1"/>
    <property type="molecule type" value="Genomic_DNA"/>
</dbReference>
<protein>
    <recommendedName>
        <fullName evidence="3">Peptidase</fullName>
    </recommendedName>
</protein>